<protein>
    <submittedName>
        <fullName evidence="2">Uncharacterized protein</fullName>
    </submittedName>
</protein>
<evidence type="ECO:0000313" key="3">
    <source>
        <dbReference type="Proteomes" id="UP001420932"/>
    </source>
</evidence>
<dbReference type="AlphaFoldDB" id="A0AAP0L0M9"/>
<dbReference type="EMBL" id="JBBNAF010000003">
    <property type="protein sequence ID" value="KAK9161357.1"/>
    <property type="molecule type" value="Genomic_DNA"/>
</dbReference>
<proteinExistence type="predicted"/>
<keyword evidence="3" id="KW-1185">Reference proteome</keyword>
<comment type="caution">
    <text evidence="2">The sequence shown here is derived from an EMBL/GenBank/DDBJ whole genome shotgun (WGS) entry which is preliminary data.</text>
</comment>
<feature type="region of interest" description="Disordered" evidence="1">
    <location>
        <begin position="1"/>
        <end position="23"/>
    </location>
</feature>
<sequence length="89" mass="10099">MKIDHGKGRKDNKSQKTQFKDLKSVKCSLPEGDEFDDTNNDDDQFYDFNDEFGEDQQRTIASAATTATITTKAVTDERVERSEKVGLTF</sequence>
<reference evidence="2 3" key="1">
    <citation type="submission" date="2024-01" db="EMBL/GenBank/DDBJ databases">
        <title>Genome assemblies of Stephania.</title>
        <authorList>
            <person name="Yang L."/>
        </authorList>
    </citation>
    <scope>NUCLEOTIDE SEQUENCE [LARGE SCALE GENOMIC DNA]</scope>
    <source>
        <strain evidence="2">YNDBR</strain>
        <tissue evidence="2">Leaf</tissue>
    </source>
</reference>
<accession>A0AAP0L0M9</accession>
<organism evidence="2 3">
    <name type="scientific">Stephania yunnanensis</name>
    <dbReference type="NCBI Taxonomy" id="152371"/>
    <lineage>
        <taxon>Eukaryota</taxon>
        <taxon>Viridiplantae</taxon>
        <taxon>Streptophyta</taxon>
        <taxon>Embryophyta</taxon>
        <taxon>Tracheophyta</taxon>
        <taxon>Spermatophyta</taxon>
        <taxon>Magnoliopsida</taxon>
        <taxon>Ranunculales</taxon>
        <taxon>Menispermaceae</taxon>
        <taxon>Menispermoideae</taxon>
        <taxon>Cissampelideae</taxon>
        <taxon>Stephania</taxon>
    </lineage>
</organism>
<gene>
    <name evidence="2" type="ORF">Syun_007698</name>
</gene>
<evidence type="ECO:0000313" key="2">
    <source>
        <dbReference type="EMBL" id="KAK9161357.1"/>
    </source>
</evidence>
<dbReference type="Proteomes" id="UP001420932">
    <property type="component" value="Unassembled WGS sequence"/>
</dbReference>
<evidence type="ECO:0000256" key="1">
    <source>
        <dbReference type="SAM" id="MobiDB-lite"/>
    </source>
</evidence>
<name>A0AAP0L0M9_9MAGN</name>